<evidence type="ECO:0000259" key="3">
    <source>
        <dbReference type="Pfam" id="PF18705"/>
    </source>
</evidence>
<dbReference type="Pfam" id="PF13786">
    <property type="entry name" value="DUF4179"/>
    <property type="match status" value="1"/>
</dbReference>
<dbReference type="EMBL" id="JAUSUB010000032">
    <property type="protein sequence ID" value="MDQ0273008.1"/>
    <property type="molecule type" value="Genomic_DNA"/>
</dbReference>
<evidence type="ECO:0000256" key="1">
    <source>
        <dbReference type="SAM" id="Phobius"/>
    </source>
</evidence>
<proteinExistence type="predicted"/>
<dbReference type="InterPro" id="IPR040680">
    <property type="entry name" value="DUF5643"/>
</dbReference>
<name>A0ABU0AP90_9BACI</name>
<reference evidence="4 5" key="1">
    <citation type="submission" date="2023-07" db="EMBL/GenBank/DDBJ databases">
        <title>Genomic Encyclopedia of Type Strains, Phase IV (KMG-IV): sequencing the most valuable type-strain genomes for metagenomic binning, comparative biology and taxonomic classification.</title>
        <authorList>
            <person name="Goeker M."/>
        </authorList>
    </citation>
    <scope>NUCLEOTIDE SEQUENCE [LARGE SCALE GENOMIC DNA]</scope>
    <source>
        <strain evidence="4 5">DSM 23494</strain>
    </source>
</reference>
<feature type="transmembrane region" description="Helical" evidence="1">
    <location>
        <begin position="49"/>
        <end position="67"/>
    </location>
</feature>
<keyword evidence="1" id="KW-1133">Transmembrane helix</keyword>
<dbReference type="InterPro" id="IPR025436">
    <property type="entry name" value="DUF4179"/>
</dbReference>
<keyword evidence="1" id="KW-0472">Membrane</keyword>
<dbReference type="Gene3D" id="2.60.40.1630">
    <property type="entry name" value="bacillus anthracis domain"/>
    <property type="match status" value="1"/>
</dbReference>
<comment type="caution">
    <text evidence="4">The sequence shown here is derived from an EMBL/GenBank/DDBJ whole genome shotgun (WGS) entry which is preliminary data.</text>
</comment>
<sequence>MFEKEEKDLTKLNEHYTNRHHPVEKIDAAIFAGFNKGKDEKNRRSLKKWLTSGMAVAVLVLLFVTGIKVSPAFAQYVAVIPGMEKIVDMIRHDKGLLAAVENEYVQEINVSEEKGGMKVTIDSVIADEYGMILFYTIESDNGFEENHPFINLESIQLKSASGPNPVISSSGFDNNLDQDKKKYTSSIELFFQEPLQSNDFIIEMNVKANKRQNLFEIPFSLKQSYKPNKIYEINETVSVEGQKITFEEMKIYPLRAAVRVKFDLQNSKKIFEFNDLRLVDEHGESWTKITNGVTASHISDNEWVVYLQSNYFKEPKELYLTFSKLQALDKDELQVIVDTDKEEIVKQPKGSILSFAQLEGSEIAIRMKTKEFSYFPFGTVIDADGEEIHIAHGISSTDEEGIGLIGLGIDKAQYKNPLTIELNYYPSWIEEEIKIKLQ</sequence>
<evidence type="ECO:0008006" key="6">
    <source>
        <dbReference type="Google" id="ProtNLM"/>
    </source>
</evidence>
<evidence type="ECO:0000313" key="5">
    <source>
        <dbReference type="Proteomes" id="UP001238088"/>
    </source>
</evidence>
<organism evidence="4 5">
    <name type="scientific">Cytobacillus purgationiresistens</name>
    <dbReference type="NCBI Taxonomy" id="863449"/>
    <lineage>
        <taxon>Bacteria</taxon>
        <taxon>Bacillati</taxon>
        <taxon>Bacillota</taxon>
        <taxon>Bacilli</taxon>
        <taxon>Bacillales</taxon>
        <taxon>Bacillaceae</taxon>
        <taxon>Cytobacillus</taxon>
    </lineage>
</organism>
<gene>
    <name evidence="4" type="ORF">J2S17_004902</name>
</gene>
<feature type="domain" description="DUF4179" evidence="2">
    <location>
        <begin position="47"/>
        <end position="139"/>
    </location>
</feature>
<accession>A0ABU0AP90</accession>
<keyword evidence="5" id="KW-1185">Reference proteome</keyword>
<evidence type="ECO:0000259" key="2">
    <source>
        <dbReference type="Pfam" id="PF13786"/>
    </source>
</evidence>
<protein>
    <recommendedName>
        <fullName evidence="6">DUF4179 domain-containing protein</fullName>
    </recommendedName>
</protein>
<dbReference type="Pfam" id="PF18705">
    <property type="entry name" value="DUF5643"/>
    <property type="match status" value="1"/>
</dbReference>
<keyword evidence="1" id="KW-0812">Transmembrane</keyword>
<feature type="domain" description="DUF5643" evidence="3">
    <location>
        <begin position="228"/>
        <end position="340"/>
    </location>
</feature>
<evidence type="ECO:0000313" key="4">
    <source>
        <dbReference type="EMBL" id="MDQ0273008.1"/>
    </source>
</evidence>
<dbReference type="Proteomes" id="UP001238088">
    <property type="component" value="Unassembled WGS sequence"/>
</dbReference>
<dbReference type="RefSeq" id="WP_307478544.1">
    <property type="nucleotide sequence ID" value="NZ_JAUSUB010000032.1"/>
</dbReference>